<reference evidence="1 2" key="1">
    <citation type="submission" date="2021-02" db="EMBL/GenBank/DDBJ databases">
        <title>Characterization of Marinitoga sp. nov. str. BP5-C20A.</title>
        <authorList>
            <person name="Erauso G."/>
            <person name="Postec A."/>
        </authorList>
    </citation>
    <scope>NUCLEOTIDE SEQUENCE [LARGE SCALE GENOMIC DNA]</scope>
    <source>
        <strain evidence="1 2">BP5-C20A</strain>
    </source>
</reference>
<keyword evidence="2" id="KW-1185">Reference proteome</keyword>
<protein>
    <submittedName>
        <fullName evidence="1">Uncharacterized protein</fullName>
    </submittedName>
</protein>
<evidence type="ECO:0000313" key="1">
    <source>
        <dbReference type="EMBL" id="WGS64551.1"/>
    </source>
</evidence>
<evidence type="ECO:0000313" key="2">
    <source>
        <dbReference type="Proteomes" id="UP001232493"/>
    </source>
</evidence>
<dbReference type="RefSeq" id="WP_280998292.1">
    <property type="nucleotide sequence ID" value="NZ_CP069362.1"/>
</dbReference>
<name>A0ABY8PPH5_9BACT</name>
<dbReference type="Proteomes" id="UP001232493">
    <property type="component" value="Chromosome"/>
</dbReference>
<proteinExistence type="predicted"/>
<dbReference type="EMBL" id="CP069362">
    <property type="protein sequence ID" value="WGS64551.1"/>
    <property type="molecule type" value="Genomic_DNA"/>
</dbReference>
<sequence length="68" mass="7947">MKRDKNFSWKEKFDEYKNNDEMKEELNKFRSGYYRRNDDCTECLQCIGTIAVADTCCECAGGDLCPCI</sequence>
<accession>A0ABY8PPH5</accession>
<gene>
    <name evidence="1" type="ORF">JRV97_09260</name>
</gene>
<organism evidence="1 2">
    <name type="scientific">Marinitoga aeolica</name>
    <dbReference type="NCBI Taxonomy" id="2809031"/>
    <lineage>
        <taxon>Bacteria</taxon>
        <taxon>Thermotogati</taxon>
        <taxon>Thermotogota</taxon>
        <taxon>Thermotogae</taxon>
        <taxon>Petrotogales</taxon>
        <taxon>Petrotogaceae</taxon>
        <taxon>Marinitoga</taxon>
    </lineage>
</organism>